<dbReference type="Proteomes" id="UP001497512">
    <property type="component" value="Chromosome 15"/>
</dbReference>
<reference evidence="3" key="1">
    <citation type="submission" date="2024-02" db="EMBL/GenBank/DDBJ databases">
        <authorList>
            <consortium name="ELIXIR-Norway"/>
            <consortium name="Elixir Norway"/>
        </authorList>
    </citation>
    <scope>NUCLEOTIDE SEQUENCE</scope>
</reference>
<sequence length="326" mass="35733">MKYFYNFGFVVISSSSSNNNSNYSNYRLFKLEITHRFSDKARIELKEMGYHGVGDHVHLGWSSWPIVGSAEYHNMLWIRDWRRHRGRLLMSPSKHSLLTYSAGNLTEEWSDGLQYAVVNIGTPSKAYFVALDTGSDLLWVPCTNCVSCGPTHTEVFSPIYSLSVYSPSLSSTYQTVTCKNPLCSSSVVQCLNPSSRTQDQEYCRYEIQYLSPNTSTSGILVQDVMQFMPENNSSSSGSSPQKTTATITFGCGTNQTGGFVQGSSASDGLLGLGLADISVPSTMARQGVAQNSFSMCFALDGSGRIVFGDRGPPKQPSTPIVKISNL</sequence>
<name>A0ABP0TWJ7_9BRYO</name>
<evidence type="ECO:0000256" key="1">
    <source>
        <dbReference type="ARBA" id="ARBA00007447"/>
    </source>
</evidence>
<dbReference type="InterPro" id="IPR032861">
    <property type="entry name" value="TAXi_N"/>
</dbReference>
<organism evidence="3 4">
    <name type="scientific">Sphagnum troendelagicum</name>
    <dbReference type="NCBI Taxonomy" id="128251"/>
    <lineage>
        <taxon>Eukaryota</taxon>
        <taxon>Viridiplantae</taxon>
        <taxon>Streptophyta</taxon>
        <taxon>Embryophyta</taxon>
        <taxon>Bryophyta</taxon>
        <taxon>Sphagnophytina</taxon>
        <taxon>Sphagnopsida</taxon>
        <taxon>Sphagnales</taxon>
        <taxon>Sphagnaceae</taxon>
        <taxon>Sphagnum</taxon>
    </lineage>
</organism>
<dbReference type="InterPro" id="IPR033121">
    <property type="entry name" value="PEPTIDASE_A1"/>
</dbReference>
<accession>A0ABP0TWJ7</accession>
<dbReference type="InterPro" id="IPR001461">
    <property type="entry name" value="Aspartic_peptidase_A1"/>
</dbReference>
<protein>
    <recommendedName>
        <fullName evidence="2">Peptidase A1 domain-containing protein</fullName>
    </recommendedName>
</protein>
<keyword evidence="4" id="KW-1185">Reference proteome</keyword>
<dbReference type="Pfam" id="PF14543">
    <property type="entry name" value="TAXi_N"/>
    <property type="match status" value="1"/>
</dbReference>
<dbReference type="PROSITE" id="PS51767">
    <property type="entry name" value="PEPTIDASE_A1"/>
    <property type="match status" value="1"/>
</dbReference>
<evidence type="ECO:0000313" key="4">
    <source>
        <dbReference type="Proteomes" id="UP001497512"/>
    </source>
</evidence>
<dbReference type="InterPro" id="IPR034164">
    <property type="entry name" value="Pepsin-like_dom"/>
</dbReference>
<dbReference type="CDD" id="cd05471">
    <property type="entry name" value="pepsin_like"/>
    <property type="match status" value="1"/>
</dbReference>
<comment type="similarity">
    <text evidence="1">Belongs to the peptidase A1 family.</text>
</comment>
<dbReference type="SUPFAM" id="SSF50630">
    <property type="entry name" value="Acid proteases"/>
    <property type="match status" value="1"/>
</dbReference>
<dbReference type="InterPro" id="IPR021109">
    <property type="entry name" value="Peptidase_aspartic_dom_sf"/>
</dbReference>
<feature type="domain" description="Peptidase A1" evidence="2">
    <location>
        <begin position="114"/>
        <end position="326"/>
    </location>
</feature>
<dbReference type="Gene3D" id="2.40.70.10">
    <property type="entry name" value="Acid Proteases"/>
    <property type="match status" value="1"/>
</dbReference>
<dbReference type="PANTHER" id="PTHR13683">
    <property type="entry name" value="ASPARTYL PROTEASES"/>
    <property type="match status" value="1"/>
</dbReference>
<dbReference type="EMBL" id="OZ019907">
    <property type="protein sequence ID" value="CAK9206235.1"/>
    <property type="molecule type" value="Genomic_DNA"/>
</dbReference>
<proteinExistence type="inferred from homology"/>
<dbReference type="PANTHER" id="PTHR13683:SF232">
    <property type="entry name" value="OS09G0542100 PROTEIN"/>
    <property type="match status" value="1"/>
</dbReference>
<gene>
    <name evidence="3" type="ORF">CSSPTR1EN2_LOCUS8247</name>
</gene>
<dbReference type="PROSITE" id="PS00141">
    <property type="entry name" value="ASP_PROTEASE"/>
    <property type="match status" value="1"/>
</dbReference>
<evidence type="ECO:0000259" key="2">
    <source>
        <dbReference type="PROSITE" id="PS51767"/>
    </source>
</evidence>
<dbReference type="InterPro" id="IPR001969">
    <property type="entry name" value="Aspartic_peptidase_AS"/>
</dbReference>
<evidence type="ECO:0000313" key="3">
    <source>
        <dbReference type="EMBL" id="CAK9206235.1"/>
    </source>
</evidence>